<dbReference type="PANTHER" id="PTHR12184">
    <property type="entry name" value="UBIQUINOL-CYTOCHROME C REDUCTASE COMPLEX ASSEMBLY FACTOR 1 FAMILY MEMBER"/>
    <property type="match status" value="1"/>
</dbReference>
<dbReference type="AlphaFoldDB" id="A0A7S4JLH5"/>
<dbReference type="GO" id="GO:0034551">
    <property type="term" value="P:mitochondrial respiratory chain complex III assembly"/>
    <property type="evidence" value="ECO:0007669"/>
    <property type="project" value="TreeGrafter"/>
</dbReference>
<evidence type="ECO:0000313" key="4">
    <source>
        <dbReference type="EMBL" id="CAE2267449.1"/>
    </source>
</evidence>
<organism evidence="4">
    <name type="scientific">Odontella aurita</name>
    <dbReference type="NCBI Taxonomy" id="265563"/>
    <lineage>
        <taxon>Eukaryota</taxon>
        <taxon>Sar</taxon>
        <taxon>Stramenopiles</taxon>
        <taxon>Ochrophyta</taxon>
        <taxon>Bacillariophyta</taxon>
        <taxon>Mediophyceae</taxon>
        <taxon>Biddulphiophycidae</taxon>
        <taxon>Eupodiscales</taxon>
        <taxon>Odontellaceae</taxon>
        <taxon>Odontella</taxon>
    </lineage>
</organism>
<evidence type="ECO:0000256" key="1">
    <source>
        <dbReference type="ARBA" id="ARBA00006407"/>
    </source>
</evidence>
<comment type="similarity">
    <text evidence="1">Belongs to the CBP3 family.</text>
</comment>
<evidence type="ECO:0000256" key="2">
    <source>
        <dbReference type="SAM" id="MobiDB-lite"/>
    </source>
</evidence>
<dbReference type="PANTHER" id="PTHR12184:SF1">
    <property type="entry name" value="UBIQUINOL-CYTOCHROME-C REDUCTASE COMPLEX ASSEMBLY FACTOR 1"/>
    <property type="match status" value="1"/>
</dbReference>
<dbReference type="InterPro" id="IPR007129">
    <property type="entry name" value="Ubiqinol_cyt_c_chaperone_CPB3"/>
</dbReference>
<dbReference type="GO" id="GO:0005739">
    <property type="term" value="C:mitochondrion"/>
    <property type="evidence" value="ECO:0007669"/>
    <property type="project" value="TreeGrafter"/>
</dbReference>
<dbReference type="InterPro" id="IPR021150">
    <property type="entry name" value="Ubiq_cyt_c_chap"/>
</dbReference>
<feature type="compositionally biased region" description="Low complexity" evidence="2">
    <location>
        <begin position="34"/>
        <end position="49"/>
    </location>
</feature>
<feature type="region of interest" description="Disordered" evidence="2">
    <location>
        <begin position="20"/>
        <end position="58"/>
    </location>
</feature>
<proteinExistence type="inferred from homology"/>
<dbReference type="CDD" id="cd00201">
    <property type="entry name" value="WW"/>
    <property type="match status" value="1"/>
</dbReference>
<evidence type="ECO:0000259" key="3">
    <source>
        <dbReference type="PROSITE" id="PS50020"/>
    </source>
</evidence>
<name>A0A7S4JLH5_9STRA</name>
<dbReference type="SUPFAM" id="SSF51045">
    <property type="entry name" value="WW domain"/>
    <property type="match status" value="1"/>
</dbReference>
<dbReference type="Pfam" id="PF03981">
    <property type="entry name" value="Ubiq_cyt_C_chap"/>
    <property type="match status" value="1"/>
</dbReference>
<sequence>MATTNARSFLSLATIGTRRFKSAPPPPVARALSRDASGAATASAGSLDAPTPSRSPPQGLLASLYERYSVAGQRRRIELGQNFFHAARRRSEESAWYAPGHIPPTFRNKHAMLTMHVWFLHRRLIRDEGTGIAGGEGDSAVAEGSGSSSALSKDSSLLIQEELFDLLWNDARCRIRAEGVPELMVNKNLKDVQQLSFQYCTHLDHVFEEHAGDAAKRVEELAYAMWIHVLNRDHETSDDLIKRLATYAEYEFQNILFLLPERYFAEGRVGWGCLPDFAGMKDKTGKVLPFNTPAKELPEGWIQTLTDAGDAYYWDTETNKTQWEKPLH</sequence>
<dbReference type="EMBL" id="HBKQ01043226">
    <property type="protein sequence ID" value="CAE2267449.1"/>
    <property type="molecule type" value="Transcribed_RNA"/>
</dbReference>
<dbReference type="InterPro" id="IPR036020">
    <property type="entry name" value="WW_dom_sf"/>
</dbReference>
<dbReference type="SMART" id="SM00456">
    <property type="entry name" value="WW"/>
    <property type="match status" value="1"/>
</dbReference>
<dbReference type="PROSITE" id="PS01159">
    <property type="entry name" value="WW_DOMAIN_1"/>
    <property type="match status" value="1"/>
</dbReference>
<reference evidence="4" key="1">
    <citation type="submission" date="2021-01" db="EMBL/GenBank/DDBJ databases">
        <authorList>
            <person name="Corre E."/>
            <person name="Pelletier E."/>
            <person name="Niang G."/>
            <person name="Scheremetjew M."/>
            <person name="Finn R."/>
            <person name="Kale V."/>
            <person name="Holt S."/>
            <person name="Cochrane G."/>
            <person name="Meng A."/>
            <person name="Brown T."/>
            <person name="Cohen L."/>
        </authorList>
    </citation>
    <scope>NUCLEOTIDE SEQUENCE</scope>
    <source>
        <strain evidence="4">Isolate 1302-5</strain>
    </source>
</reference>
<dbReference type="PROSITE" id="PS50020">
    <property type="entry name" value="WW_DOMAIN_2"/>
    <property type="match status" value="1"/>
</dbReference>
<accession>A0A7S4JLH5</accession>
<dbReference type="Gene3D" id="2.20.70.10">
    <property type="match status" value="1"/>
</dbReference>
<protein>
    <recommendedName>
        <fullName evidence="3">WW domain-containing protein</fullName>
    </recommendedName>
</protein>
<dbReference type="InterPro" id="IPR001202">
    <property type="entry name" value="WW_dom"/>
</dbReference>
<feature type="domain" description="WW" evidence="3">
    <location>
        <begin position="295"/>
        <end position="328"/>
    </location>
</feature>
<dbReference type="Pfam" id="PF00397">
    <property type="entry name" value="WW"/>
    <property type="match status" value="1"/>
</dbReference>
<gene>
    <name evidence="4" type="ORF">OAUR00152_LOCUS29783</name>
</gene>